<accession>A0A6G5QFM0</accession>
<sequence length="67" mass="7534">MKPQSTQKEKFAQYLELYKISPTDSDEVASYKVLDCAFDLFCALDALAKNHNAIKAKILNILNPKGE</sequence>
<gene>
    <name evidence="1" type="ORF">CMUC_0615</name>
</gene>
<keyword evidence="2" id="KW-1185">Reference proteome</keyword>
<evidence type="ECO:0000313" key="1">
    <source>
        <dbReference type="EMBL" id="QCD44414.1"/>
    </source>
</evidence>
<proteinExistence type="predicted"/>
<dbReference type="AlphaFoldDB" id="A0A6G5QFM0"/>
<name>A0A6G5QFM0_9BACT</name>
<dbReference type="Proteomes" id="UP000503264">
    <property type="component" value="Chromosome"/>
</dbReference>
<dbReference type="RefSeq" id="WP_171993546.1">
    <property type="nucleotide sequence ID" value="NZ_CP012542.1"/>
</dbReference>
<evidence type="ECO:0000313" key="2">
    <source>
        <dbReference type="Proteomes" id="UP000503264"/>
    </source>
</evidence>
<reference evidence="1 2" key="1">
    <citation type="submission" date="2016-07" db="EMBL/GenBank/DDBJ databases">
        <title>Comparative genomics of the Campylobacter concisus group.</title>
        <authorList>
            <person name="Miller W.G."/>
            <person name="Yee E."/>
            <person name="Chapman M.H."/>
            <person name="Huynh S."/>
            <person name="Bono J.L."/>
            <person name="On S.L.W."/>
            <person name="StLeger J."/>
            <person name="Foster G."/>
            <person name="Parker C.T."/>
        </authorList>
    </citation>
    <scope>NUCLEOTIDE SEQUENCE [LARGE SCALE GENOMIC DNA]</scope>
    <source>
        <strain evidence="1 2">CCUG 21559</strain>
    </source>
</reference>
<protein>
    <submittedName>
        <fullName evidence="1">Uncharacterized protein</fullName>
    </submittedName>
</protein>
<dbReference type="EMBL" id="CP012542">
    <property type="protein sequence ID" value="QCD44414.1"/>
    <property type="molecule type" value="Genomic_DNA"/>
</dbReference>
<organism evidence="1 2">
    <name type="scientific">Campylobacter mucosalis CCUG 21559</name>
    <dbReference type="NCBI Taxonomy" id="1032067"/>
    <lineage>
        <taxon>Bacteria</taxon>
        <taxon>Pseudomonadati</taxon>
        <taxon>Campylobacterota</taxon>
        <taxon>Epsilonproteobacteria</taxon>
        <taxon>Campylobacterales</taxon>
        <taxon>Campylobacteraceae</taxon>
        <taxon>Campylobacter</taxon>
    </lineage>
</organism>